<name>A0ABT9J6U7_9BACL</name>
<evidence type="ECO:0000313" key="3">
    <source>
        <dbReference type="Proteomes" id="UP001231941"/>
    </source>
</evidence>
<keyword evidence="1" id="KW-0812">Transmembrane</keyword>
<keyword evidence="1" id="KW-0472">Membrane</keyword>
<reference evidence="2 3" key="1">
    <citation type="submission" date="2023-08" db="EMBL/GenBank/DDBJ databases">
        <authorList>
            <person name="Park J.-S."/>
        </authorList>
    </citation>
    <scope>NUCLEOTIDE SEQUENCE [LARGE SCALE GENOMIC DNA]</scope>
    <source>
        <strain evidence="2 3">2205SS18-9</strain>
    </source>
</reference>
<sequence>MKQIYPVNEATCSPLVGQHVCAVLWDGTTVHGYLNEVSGGNLYFDTGYAGPSSISSKNPKKAKKQLMEAKDKASVSFFPFLGARFALGFAAVATLFLLPFAFAPFFFI</sequence>
<proteinExistence type="predicted"/>
<dbReference type="EMBL" id="JAVAMP010000017">
    <property type="protein sequence ID" value="MDP5276689.1"/>
    <property type="molecule type" value="Genomic_DNA"/>
</dbReference>
<feature type="transmembrane region" description="Helical" evidence="1">
    <location>
        <begin position="85"/>
        <end position="107"/>
    </location>
</feature>
<dbReference type="Proteomes" id="UP001231941">
    <property type="component" value="Unassembled WGS sequence"/>
</dbReference>
<dbReference type="RefSeq" id="WP_305993998.1">
    <property type="nucleotide sequence ID" value="NZ_JAVAMP010000017.1"/>
</dbReference>
<gene>
    <name evidence="2" type="ORF">Q5Y73_21580</name>
</gene>
<evidence type="ECO:0000256" key="1">
    <source>
        <dbReference type="SAM" id="Phobius"/>
    </source>
</evidence>
<comment type="caution">
    <text evidence="2">The sequence shown here is derived from an EMBL/GenBank/DDBJ whole genome shotgun (WGS) entry which is preliminary data.</text>
</comment>
<keyword evidence="3" id="KW-1185">Reference proteome</keyword>
<protein>
    <submittedName>
        <fullName evidence="2">Uncharacterized protein</fullName>
    </submittedName>
</protein>
<evidence type="ECO:0000313" key="2">
    <source>
        <dbReference type="EMBL" id="MDP5276689.1"/>
    </source>
</evidence>
<keyword evidence="1" id="KW-1133">Transmembrane helix</keyword>
<organism evidence="2 3">
    <name type="scientific">Chengkuizengella axinellae</name>
    <dbReference type="NCBI Taxonomy" id="3064388"/>
    <lineage>
        <taxon>Bacteria</taxon>
        <taxon>Bacillati</taxon>
        <taxon>Bacillota</taxon>
        <taxon>Bacilli</taxon>
        <taxon>Bacillales</taxon>
        <taxon>Paenibacillaceae</taxon>
        <taxon>Chengkuizengella</taxon>
    </lineage>
</organism>
<accession>A0ABT9J6U7</accession>